<protein>
    <submittedName>
        <fullName evidence="3">Putative signal peptide protein</fullName>
    </submittedName>
</protein>
<evidence type="ECO:0000256" key="1">
    <source>
        <dbReference type="SAM" id="MobiDB-lite"/>
    </source>
</evidence>
<evidence type="ECO:0000313" key="4">
    <source>
        <dbReference type="Proteomes" id="UP000037035"/>
    </source>
</evidence>
<feature type="signal peptide" evidence="2">
    <location>
        <begin position="1"/>
        <end position="16"/>
    </location>
</feature>
<proteinExistence type="predicted"/>
<dbReference type="VEuPathDB" id="FungiDB:VP01_1520g7"/>
<accession>A0A0L6VIR4</accession>
<dbReference type="AlphaFoldDB" id="A0A0L6VIR4"/>
<keyword evidence="2" id="KW-0732">Signal</keyword>
<feature type="chain" id="PRO_5005568576" evidence="2">
    <location>
        <begin position="17"/>
        <end position="60"/>
    </location>
</feature>
<name>A0A0L6VIR4_9BASI</name>
<evidence type="ECO:0000256" key="2">
    <source>
        <dbReference type="SAM" id="SignalP"/>
    </source>
</evidence>
<dbReference type="EMBL" id="LAVV01005787">
    <property type="protein sequence ID" value="KNZ60676.1"/>
    <property type="molecule type" value="Genomic_DNA"/>
</dbReference>
<dbReference type="Proteomes" id="UP000037035">
    <property type="component" value="Unassembled WGS sequence"/>
</dbReference>
<sequence>MICICIIVFLIQYINIQLFCHVRRPPIGQWPYPPETVVPSGGTKSCNPPPPPPPPNAQTV</sequence>
<evidence type="ECO:0000313" key="3">
    <source>
        <dbReference type="EMBL" id="KNZ60676.1"/>
    </source>
</evidence>
<reference evidence="3 4" key="1">
    <citation type="submission" date="2015-08" db="EMBL/GenBank/DDBJ databases">
        <title>Next Generation Sequencing and Analysis of the Genome of Puccinia sorghi L Schw, the Causal Agent of Maize Common Rust.</title>
        <authorList>
            <person name="Rochi L."/>
            <person name="Burguener G."/>
            <person name="Darino M."/>
            <person name="Turjanski A."/>
            <person name="Kreff E."/>
            <person name="Dieguez M.J."/>
            <person name="Sacco F."/>
        </authorList>
    </citation>
    <scope>NUCLEOTIDE SEQUENCE [LARGE SCALE GENOMIC DNA]</scope>
    <source>
        <strain evidence="3 4">RO10H11247</strain>
    </source>
</reference>
<organism evidence="3 4">
    <name type="scientific">Puccinia sorghi</name>
    <dbReference type="NCBI Taxonomy" id="27349"/>
    <lineage>
        <taxon>Eukaryota</taxon>
        <taxon>Fungi</taxon>
        <taxon>Dikarya</taxon>
        <taxon>Basidiomycota</taxon>
        <taxon>Pucciniomycotina</taxon>
        <taxon>Pucciniomycetes</taxon>
        <taxon>Pucciniales</taxon>
        <taxon>Pucciniaceae</taxon>
        <taxon>Puccinia</taxon>
    </lineage>
</organism>
<feature type="compositionally biased region" description="Pro residues" evidence="1">
    <location>
        <begin position="47"/>
        <end position="60"/>
    </location>
</feature>
<comment type="caution">
    <text evidence="3">The sequence shown here is derived from an EMBL/GenBank/DDBJ whole genome shotgun (WGS) entry which is preliminary data.</text>
</comment>
<keyword evidence="4" id="KW-1185">Reference proteome</keyword>
<feature type="region of interest" description="Disordered" evidence="1">
    <location>
        <begin position="38"/>
        <end position="60"/>
    </location>
</feature>
<gene>
    <name evidence="3" type="ORF">VP01_1520g7</name>
</gene>